<evidence type="ECO:0000256" key="1">
    <source>
        <dbReference type="SAM" id="MobiDB-lite"/>
    </source>
</evidence>
<dbReference type="PANTHER" id="PTHR39468:SF1">
    <property type="entry name" value="MTF2-LIKE C-TERMINAL DOMAIN-CONTAINING PROTEIN"/>
    <property type="match status" value="1"/>
</dbReference>
<reference evidence="3" key="2">
    <citation type="submission" date="2023-06" db="EMBL/GenBank/DDBJ databases">
        <authorList>
            <consortium name="Lawrence Berkeley National Laboratory"/>
            <person name="Haridas S."/>
            <person name="Hensen N."/>
            <person name="Bonometti L."/>
            <person name="Westerberg I."/>
            <person name="Brannstrom I.O."/>
            <person name="Guillou S."/>
            <person name="Cros-Aarteil S."/>
            <person name="Calhoun S."/>
            <person name="Kuo A."/>
            <person name="Mondo S."/>
            <person name="Pangilinan J."/>
            <person name="Riley R."/>
            <person name="Labutti K."/>
            <person name="Andreopoulos B."/>
            <person name="Lipzen A."/>
            <person name="Chen C."/>
            <person name="Yanf M."/>
            <person name="Daum C."/>
            <person name="Ng V."/>
            <person name="Clum A."/>
            <person name="Steindorff A."/>
            <person name="Ohm R."/>
            <person name="Martin F."/>
            <person name="Silar P."/>
            <person name="Natvig D."/>
            <person name="Lalanne C."/>
            <person name="Gautier V."/>
            <person name="Ament-Velasquez S.L."/>
            <person name="Kruys A."/>
            <person name="Hutchinson M.I."/>
            <person name="Powell A.J."/>
            <person name="Barry K."/>
            <person name="Miller A.N."/>
            <person name="Grigoriev I.V."/>
            <person name="Debuchy R."/>
            <person name="Gladieux P."/>
            <person name="Thoren M.H."/>
            <person name="Johannesson H."/>
        </authorList>
    </citation>
    <scope>NUCLEOTIDE SEQUENCE</scope>
    <source>
        <strain evidence="3">SMH4131-1</strain>
    </source>
</reference>
<evidence type="ECO:0000313" key="3">
    <source>
        <dbReference type="EMBL" id="KAK3319605.1"/>
    </source>
</evidence>
<accession>A0AAE0I764</accession>
<evidence type="ECO:0000259" key="2">
    <source>
        <dbReference type="Pfam" id="PF19189"/>
    </source>
</evidence>
<dbReference type="InterPro" id="IPR043837">
    <property type="entry name" value="Mtf2-like_C"/>
</dbReference>
<organism evidence="3 4">
    <name type="scientific">Cercophora scortea</name>
    <dbReference type="NCBI Taxonomy" id="314031"/>
    <lineage>
        <taxon>Eukaryota</taxon>
        <taxon>Fungi</taxon>
        <taxon>Dikarya</taxon>
        <taxon>Ascomycota</taxon>
        <taxon>Pezizomycotina</taxon>
        <taxon>Sordariomycetes</taxon>
        <taxon>Sordariomycetidae</taxon>
        <taxon>Sordariales</taxon>
        <taxon>Lasiosphaeriaceae</taxon>
        <taxon>Cercophora</taxon>
    </lineage>
</organism>
<proteinExistence type="predicted"/>
<feature type="region of interest" description="Disordered" evidence="1">
    <location>
        <begin position="100"/>
        <end position="122"/>
    </location>
</feature>
<dbReference type="AlphaFoldDB" id="A0AAE0I764"/>
<comment type="caution">
    <text evidence="3">The sequence shown here is derived from an EMBL/GenBank/DDBJ whole genome shotgun (WGS) entry which is preliminary data.</text>
</comment>
<name>A0AAE0I764_9PEZI</name>
<keyword evidence="4" id="KW-1185">Reference proteome</keyword>
<dbReference type="PANTHER" id="PTHR39468">
    <property type="entry name" value="CHROMOSOME 7, WHOLE GENOME SHOTGUN SEQUENCE"/>
    <property type="match status" value="1"/>
</dbReference>
<dbReference type="Proteomes" id="UP001286456">
    <property type="component" value="Unassembled WGS sequence"/>
</dbReference>
<dbReference type="InterPro" id="IPR040009">
    <property type="entry name" value="Mtf2/C5D6.12-like"/>
</dbReference>
<protein>
    <recommendedName>
        <fullName evidence="2">Mtf2-like C-terminal domain-containing protein</fullName>
    </recommendedName>
</protein>
<dbReference type="Pfam" id="PF19189">
    <property type="entry name" value="Mtf2"/>
    <property type="match status" value="1"/>
</dbReference>
<reference evidence="3" key="1">
    <citation type="journal article" date="2023" name="Mol. Phylogenet. Evol.">
        <title>Genome-scale phylogeny and comparative genomics of the fungal order Sordariales.</title>
        <authorList>
            <person name="Hensen N."/>
            <person name="Bonometti L."/>
            <person name="Westerberg I."/>
            <person name="Brannstrom I.O."/>
            <person name="Guillou S."/>
            <person name="Cros-Aarteil S."/>
            <person name="Calhoun S."/>
            <person name="Haridas S."/>
            <person name="Kuo A."/>
            <person name="Mondo S."/>
            <person name="Pangilinan J."/>
            <person name="Riley R."/>
            <person name="LaButti K."/>
            <person name="Andreopoulos B."/>
            <person name="Lipzen A."/>
            <person name="Chen C."/>
            <person name="Yan M."/>
            <person name="Daum C."/>
            <person name="Ng V."/>
            <person name="Clum A."/>
            <person name="Steindorff A."/>
            <person name="Ohm R.A."/>
            <person name="Martin F."/>
            <person name="Silar P."/>
            <person name="Natvig D.O."/>
            <person name="Lalanne C."/>
            <person name="Gautier V."/>
            <person name="Ament-Velasquez S.L."/>
            <person name="Kruys A."/>
            <person name="Hutchinson M.I."/>
            <person name="Powell A.J."/>
            <person name="Barry K."/>
            <person name="Miller A.N."/>
            <person name="Grigoriev I.V."/>
            <person name="Debuchy R."/>
            <person name="Gladieux P."/>
            <person name="Hiltunen Thoren M."/>
            <person name="Johannesson H."/>
        </authorList>
    </citation>
    <scope>NUCLEOTIDE SEQUENCE</scope>
    <source>
        <strain evidence="3">SMH4131-1</strain>
    </source>
</reference>
<feature type="domain" description="Mtf2-like C-terminal" evidence="2">
    <location>
        <begin position="267"/>
        <end position="431"/>
    </location>
</feature>
<sequence>MSTTLLPFLYQTRTLQRLSRARVATPVFRSRSLIHALARVNLPKHRLTRPPSKDAIPFEIPADVDVIDEPEDLEPGQRSTITPTERDAFNRIFEEIATRGIRSANKKPASDSQKPLAGSKSPLAASIAGQAEMGSQHARESINAILQDAKAEITEERSSSRSPFPLLHPLGQMDTSRDPGRALLRFPPSLRRAARMAMGVMDQENLDRGWSKADSARAIDVWEGEDNEPEPDARQLLLDGLAEDPIAEAIDSEASRRIERLRVEGLMREAKTDFELWDIMEAEVFPLVDKLGISNQEAPQPKKRLTKKRAAAARAAKAASKEADEARVSMHLYGPLYPSYLLSALRLMDTQFARSSPLALNILPRIKELGLTSYVLGVSTPFYNTLANIHWRRYGNPEAVFNLFEEMRHAGLYCNEDSFGIVMSIERRLEKFRDGSSGPFLKEVVTLPEYEYAIRPRITHWLKTIDVQIHESKNEFRP</sequence>
<dbReference type="EMBL" id="JAUEPO010000006">
    <property type="protein sequence ID" value="KAK3319605.1"/>
    <property type="molecule type" value="Genomic_DNA"/>
</dbReference>
<dbReference type="GO" id="GO:0005739">
    <property type="term" value="C:mitochondrion"/>
    <property type="evidence" value="ECO:0007669"/>
    <property type="project" value="InterPro"/>
</dbReference>
<feature type="region of interest" description="Disordered" evidence="1">
    <location>
        <begin position="154"/>
        <end position="181"/>
    </location>
</feature>
<evidence type="ECO:0000313" key="4">
    <source>
        <dbReference type="Proteomes" id="UP001286456"/>
    </source>
</evidence>
<gene>
    <name evidence="3" type="ORF">B0T19DRAFT_269578</name>
</gene>